<dbReference type="Gene3D" id="1.10.3260.10">
    <property type="entry name" value="DNA ligase, ATP-dependent, N-terminal domain"/>
    <property type="match status" value="1"/>
</dbReference>
<evidence type="ECO:0000313" key="8">
    <source>
        <dbReference type="Proteomes" id="UP000054560"/>
    </source>
</evidence>
<gene>
    <name evidence="7" type="ORF">SARC_00271</name>
</gene>
<evidence type="ECO:0000259" key="6">
    <source>
        <dbReference type="PROSITE" id="PS50160"/>
    </source>
</evidence>
<dbReference type="InterPro" id="IPR012308">
    <property type="entry name" value="DNA_ligase_ATP-dep_N"/>
</dbReference>
<name>A0A0L0GFM8_9EUKA</name>
<dbReference type="GO" id="GO:0006281">
    <property type="term" value="P:DNA repair"/>
    <property type="evidence" value="ECO:0007669"/>
    <property type="project" value="InterPro"/>
</dbReference>
<proteinExistence type="inferred from homology"/>
<dbReference type="PANTHER" id="PTHR45674:SF9">
    <property type="entry name" value="DNA LIGASE 3"/>
    <property type="match status" value="1"/>
</dbReference>
<evidence type="ECO:0000256" key="1">
    <source>
        <dbReference type="ARBA" id="ARBA00007572"/>
    </source>
</evidence>
<dbReference type="Pfam" id="PF01068">
    <property type="entry name" value="DNA_ligase_A_M"/>
    <property type="match status" value="1"/>
</dbReference>
<organism evidence="7 8">
    <name type="scientific">Sphaeroforma arctica JP610</name>
    <dbReference type="NCBI Taxonomy" id="667725"/>
    <lineage>
        <taxon>Eukaryota</taxon>
        <taxon>Ichthyosporea</taxon>
        <taxon>Ichthyophonida</taxon>
        <taxon>Sphaeroforma</taxon>
    </lineage>
</organism>
<dbReference type="GO" id="GO:0003677">
    <property type="term" value="F:DNA binding"/>
    <property type="evidence" value="ECO:0007669"/>
    <property type="project" value="InterPro"/>
</dbReference>
<dbReference type="InterPro" id="IPR012340">
    <property type="entry name" value="NA-bd_OB-fold"/>
</dbReference>
<accession>A0A0L0GFM8</accession>
<dbReference type="InterPro" id="IPR050191">
    <property type="entry name" value="ATP-dep_DNA_ligase"/>
</dbReference>
<comment type="similarity">
    <text evidence="1">Belongs to the ATP-dependent DNA ligase family.</text>
</comment>
<dbReference type="InterPro" id="IPR012309">
    <property type="entry name" value="DNA_ligase_ATP-dep_C"/>
</dbReference>
<dbReference type="GO" id="GO:0003910">
    <property type="term" value="F:DNA ligase (ATP) activity"/>
    <property type="evidence" value="ECO:0007669"/>
    <property type="project" value="InterPro"/>
</dbReference>
<dbReference type="Pfam" id="PF04679">
    <property type="entry name" value="DNA_ligase_A_C"/>
    <property type="match status" value="1"/>
</dbReference>
<dbReference type="FunFam" id="2.40.50.140:FF:000062">
    <property type="entry name" value="DNA ligase"/>
    <property type="match status" value="1"/>
</dbReference>
<dbReference type="PANTHER" id="PTHR45674">
    <property type="entry name" value="DNA LIGASE 1/3 FAMILY MEMBER"/>
    <property type="match status" value="1"/>
</dbReference>
<sequence length="977" mass="108756">MSTIGYGKRGASNLTWLRNKMVKTPAKKQSTLFSFFNKTPTRGVALSSIKAVETRKRIDNTKGKKRKVGDVVDITDDETSENSKRTTLHKVVRENDSDKNTALGSTDFELTDEERQWLFREALAANRNYCGVGECSSTHMNNTALNSAQSLPKYKVTQERLVTSKSVVALDIDRQPGMVKVEGGSGDLQLTTTSPAVTHSVPVKKENVISNLAEIAMPSKGGVLFLDMSQTFSELEKESGRIKNSFVLIRFIWRVLCESQDELIEAVYLLMGMLAPSYENIALGVGSASLAKIIVDTTGSNRNTFRALASEHGDMGEAAYRLAPKQRSQMFVVQKKALRMSTVHSQLLHLSKISGSKAQSKREGVLRKLFVGSSPVEMKYLVRLCELNLRVGAAPKTILTCLAYSLYMYLHLNIVTEEEYVKYDLNQLRKDPDVQIATQSLLSAYSRCPNPRVVLETALRLKDIKGLAENCPLTPGIPVKPMLGKPVTSIHALMEKLQDAMKSNKFSADQSNNQEKQDAAVKYIKPEEKAGQEHLTAQQPFVKVEHDLHINTESPSIFCCETKYDGQRVQVHRLSDGTYRFFSRNLLDNQAWPDLIPMLQQSAAQAQARTSGLLSDEVGTANLDAKAKANAGDESIVRVSADAGNTSVSFIIDAEVVAVRRNEKKPEQRAILPFQTLSTRGRNNVEVGRINVQVCLMIFDIMLYDDRALTSIPLLGRRRTLQRVFDVIPGCVEFTDSIETSSEAEVTAHYRKSIVIGEGLMCKRLTDVYETGERGDSWFKLKKDYIVEADAPAKAQPETGESCKDGEGAEKSLCGDSLDLVPIAAWRGMGRKAKWYSPYLLAAYDRETGYYHSVCKVMSGFTDEVYKRFHRDMTMEGLSSKPSDYIVSDTFRPAIWFPPTRVWEIRGADLTISPVHTAGQGMVAEDSNKGVSFRFPRFIRERAAEDKAPEDATSTAEVVEMFFAQGQKIDSGIRDDE</sequence>
<dbReference type="RefSeq" id="XP_014161543.1">
    <property type="nucleotide sequence ID" value="XM_014306068.1"/>
</dbReference>
<dbReference type="GO" id="GO:0006310">
    <property type="term" value="P:DNA recombination"/>
    <property type="evidence" value="ECO:0007669"/>
    <property type="project" value="InterPro"/>
</dbReference>
<reference evidence="7 8" key="1">
    <citation type="submission" date="2011-02" db="EMBL/GenBank/DDBJ databases">
        <title>The Genome Sequence of Sphaeroforma arctica JP610.</title>
        <authorList>
            <consortium name="The Broad Institute Genome Sequencing Platform"/>
            <person name="Russ C."/>
            <person name="Cuomo C."/>
            <person name="Young S.K."/>
            <person name="Zeng Q."/>
            <person name="Gargeya S."/>
            <person name="Alvarado L."/>
            <person name="Berlin A."/>
            <person name="Chapman S.B."/>
            <person name="Chen Z."/>
            <person name="Freedman E."/>
            <person name="Gellesch M."/>
            <person name="Goldberg J."/>
            <person name="Griggs A."/>
            <person name="Gujja S."/>
            <person name="Heilman E."/>
            <person name="Heiman D."/>
            <person name="Howarth C."/>
            <person name="Mehta T."/>
            <person name="Neiman D."/>
            <person name="Pearson M."/>
            <person name="Roberts A."/>
            <person name="Saif S."/>
            <person name="Shea T."/>
            <person name="Shenoy N."/>
            <person name="Sisk P."/>
            <person name="Stolte C."/>
            <person name="Sykes S."/>
            <person name="White J."/>
            <person name="Yandava C."/>
            <person name="Burger G."/>
            <person name="Gray M.W."/>
            <person name="Holland P.W.H."/>
            <person name="King N."/>
            <person name="Lang F.B.F."/>
            <person name="Roger A.J."/>
            <person name="Ruiz-Trillo I."/>
            <person name="Haas B."/>
            <person name="Nusbaum C."/>
            <person name="Birren B."/>
        </authorList>
    </citation>
    <scope>NUCLEOTIDE SEQUENCE [LARGE SCALE GENOMIC DNA]</scope>
    <source>
        <strain evidence="7 8">JP610</strain>
    </source>
</reference>
<keyword evidence="8" id="KW-1185">Reference proteome</keyword>
<evidence type="ECO:0000256" key="5">
    <source>
        <dbReference type="ARBA" id="ARBA00022840"/>
    </source>
</evidence>
<evidence type="ECO:0000313" key="7">
    <source>
        <dbReference type="EMBL" id="KNC87641.1"/>
    </source>
</evidence>
<dbReference type="GeneID" id="25900775"/>
<dbReference type="Gene3D" id="3.30.470.30">
    <property type="entry name" value="DNA ligase/mRNA capping enzyme"/>
    <property type="match status" value="1"/>
</dbReference>
<protein>
    <recommendedName>
        <fullName evidence="6">ATP-dependent DNA ligase family profile domain-containing protein</fullName>
    </recommendedName>
</protein>
<dbReference type="SUPFAM" id="SSF50249">
    <property type="entry name" value="Nucleic acid-binding proteins"/>
    <property type="match status" value="1"/>
</dbReference>
<keyword evidence="3" id="KW-0235">DNA replication</keyword>
<dbReference type="STRING" id="667725.A0A0L0GFM8"/>
<keyword evidence="5" id="KW-0067">ATP-binding</keyword>
<evidence type="ECO:0000256" key="3">
    <source>
        <dbReference type="ARBA" id="ARBA00022705"/>
    </source>
</evidence>
<dbReference type="GO" id="GO:0006273">
    <property type="term" value="P:lagging strand elongation"/>
    <property type="evidence" value="ECO:0007669"/>
    <property type="project" value="TreeGrafter"/>
</dbReference>
<dbReference type="InterPro" id="IPR012310">
    <property type="entry name" value="DNA_ligase_ATP-dep_cent"/>
</dbReference>
<dbReference type="eggNOG" id="KOG0967">
    <property type="taxonomic scope" value="Eukaryota"/>
</dbReference>
<dbReference type="Gene3D" id="2.40.50.140">
    <property type="entry name" value="Nucleic acid-binding proteins"/>
    <property type="match status" value="1"/>
</dbReference>
<feature type="domain" description="ATP-dependent DNA ligase family profile" evidence="6">
    <location>
        <begin position="687"/>
        <end position="845"/>
    </location>
</feature>
<dbReference type="SUPFAM" id="SSF117018">
    <property type="entry name" value="ATP-dependent DNA ligase DNA-binding domain"/>
    <property type="match status" value="1"/>
</dbReference>
<evidence type="ECO:0000256" key="4">
    <source>
        <dbReference type="ARBA" id="ARBA00022741"/>
    </source>
</evidence>
<dbReference type="PROSITE" id="PS50160">
    <property type="entry name" value="DNA_LIGASE_A3"/>
    <property type="match status" value="1"/>
</dbReference>
<keyword evidence="4" id="KW-0547">Nucleotide-binding</keyword>
<dbReference type="InterPro" id="IPR016059">
    <property type="entry name" value="DNA_ligase_ATP-dep_CS"/>
</dbReference>
<dbReference type="Gene3D" id="3.30.1490.70">
    <property type="match status" value="1"/>
</dbReference>
<evidence type="ECO:0000256" key="2">
    <source>
        <dbReference type="ARBA" id="ARBA00022598"/>
    </source>
</evidence>
<keyword evidence="2" id="KW-0436">Ligase</keyword>
<dbReference type="EMBL" id="KQ241603">
    <property type="protein sequence ID" value="KNC87641.1"/>
    <property type="molecule type" value="Genomic_DNA"/>
</dbReference>
<dbReference type="SUPFAM" id="SSF56091">
    <property type="entry name" value="DNA ligase/mRNA capping enzyme, catalytic domain"/>
    <property type="match status" value="1"/>
</dbReference>
<dbReference type="InterPro" id="IPR036599">
    <property type="entry name" value="DNA_ligase_N_sf"/>
</dbReference>
<dbReference type="Proteomes" id="UP000054560">
    <property type="component" value="Unassembled WGS sequence"/>
</dbReference>
<dbReference type="GO" id="GO:0005524">
    <property type="term" value="F:ATP binding"/>
    <property type="evidence" value="ECO:0007669"/>
    <property type="project" value="UniProtKB-KW"/>
</dbReference>
<dbReference type="Pfam" id="PF04675">
    <property type="entry name" value="DNA_ligase_A_N"/>
    <property type="match status" value="1"/>
</dbReference>
<dbReference type="PROSITE" id="PS00697">
    <property type="entry name" value="DNA_LIGASE_A1"/>
    <property type="match status" value="1"/>
</dbReference>
<dbReference type="OrthoDB" id="206088at2759"/>
<dbReference type="CDD" id="cd07969">
    <property type="entry name" value="OBF_DNA_ligase_I"/>
    <property type="match status" value="1"/>
</dbReference>
<dbReference type="AlphaFoldDB" id="A0A0L0GFM8"/>